<feature type="transmembrane region" description="Helical" evidence="2">
    <location>
        <begin position="222"/>
        <end position="244"/>
    </location>
</feature>
<evidence type="ECO:0000313" key="3">
    <source>
        <dbReference type="EMBL" id="AVM42662.1"/>
    </source>
</evidence>
<feature type="transmembrane region" description="Helical" evidence="2">
    <location>
        <begin position="287"/>
        <end position="307"/>
    </location>
</feature>
<keyword evidence="2" id="KW-0812">Transmembrane</keyword>
<feature type="transmembrane region" description="Helical" evidence="2">
    <location>
        <begin position="250"/>
        <end position="275"/>
    </location>
</feature>
<dbReference type="RefSeq" id="WP_106012616.1">
    <property type="nucleotide sequence ID" value="NZ_CP027226.1"/>
</dbReference>
<reference evidence="4" key="1">
    <citation type="submission" date="2018-02" db="EMBL/GenBank/DDBJ databases">
        <authorList>
            <person name="Holder M.E."/>
            <person name="Ajami N.J."/>
            <person name="Petrosino J.F."/>
        </authorList>
    </citation>
    <scope>NUCLEOTIDE SEQUENCE [LARGE SCALE GENOMIC DNA]</scope>
    <source>
        <strain evidence="4">CCUG 47711</strain>
    </source>
</reference>
<dbReference type="Proteomes" id="UP000237947">
    <property type="component" value="Chromosome"/>
</dbReference>
<evidence type="ECO:0008006" key="5">
    <source>
        <dbReference type="Google" id="ProtNLM"/>
    </source>
</evidence>
<gene>
    <name evidence="3" type="ORF">C5Q98_05295</name>
</gene>
<dbReference type="EMBL" id="CP027226">
    <property type="protein sequence ID" value="AVM42662.1"/>
    <property type="molecule type" value="Genomic_DNA"/>
</dbReference>
<organism evidence="3 4">
    <name type="scientific">Fastidiosipila sanguinis</name>
    <dbReference type="NCBI Taxonomy" id="236753"/>
    <lineage>
        <taxon>Bacteria</taxon>
        <taxon>Bacillati</taxon>
        <taxon>Bacillota</taxon>
        <taxon>Clostridia</taxon>
        <taxon>Eubacteriales</taxon>
        <taxon>Oscillospiraceae</taxon>
        <taxon>Fastidiosipila</taxon>
    </lineage>
</organism>
<feature type="compositionally biased region" description="Low complexity" evidence="1">
    <location>
        <begin position="23"/>
        <end position="33"/>
    </location>
</feature>
<sequence length="322" mass="36344">MLNHESNDYNSDYRGPARDDRQNNYQNKNSQSNDMDYQRNYQSEAYQREPYEATATEAERIQKEQNPTYLNPQGFEQDEYNQDGYYGQTQADPEDAQGKVPYTYAAYEGEKHVSEAKDSKFKILTEEALVWFKSFVSERPSSAAEVAKDSREPFAWTVFLGLFALIGALKGLFNSIGAGRNSGYVIGRFFAVMLISALIYFVNVLVIYIAQSSNKTLKSWYQAFNTAVIPTLPILFAYTLNIIFGSFFNATMMTISGVITSAAVLFNVVLLNNILNKEFEGKKSREWKVLGLIILAVFVSNILAALVEVQPAGFAEFLNSLF</sequence>
<name>A0A2S0KNP9_9FIRM</name>
<keyword evidence="2" id="KW-0472">Membrane</keyword>
<keyword evidence="2" id="KW-1133">Transmembrane helix</keyword>
<feature type="compositionally biased region" description="Basic and acidic residues" evidence="1">
    <location>
        <begin position="46"/>
        <end position="63"/>
    </location>
</feature>
<keyword evidence="4" id="KW-1185">Reference proteome</keyword>
<evidence type="ECO:0000256" key="1">
    <source>
        <dbReference type="SAM" id="MobiDB-lite"/>
    </source>
</evidence>
<evidence type="ECO:0000256" key="2">
    <source>
        <dbReference type="SAM" id="Phobius"/>
    </source>
</evidence>
<dbReference type="KEGG" id="fsa:C5Q98_05295"/>
<feature type="transmembrane region" description="Helical" evidence="2">
    <location>
        <begin position="185"/>
        <end position="210"/>
    </location>
</feature>
<feature type="region of interest" description="Disordered" evidence="1">
    <location>
        <begin position="1"/>
        <end position="83"/>
    </location>
</feature>
<proteinExistence type="predicted"/>
<evidence type="ECO:0000313" key="4">
    <source>
        <dbReference type="Proteomes" id="UP000237947"/>
    </source>
</evidence>
<accession>A0A2S0KNP9</accession>
<dbReference type="AlphaFoldDB" id="A0A2S0KNP9"/>
<protein>
    <recommendedName>
        <fullName evidence="5">Yip1 domain-containing protein</fullName>
    </recommendedName>
</protein>
<feature type="transmembrane region" description="Helical" evidence="2">
    <location>
        <begin position="154"/>
        <end position="173"/>
    </location>
</feature>